<name>A0A8H3XLT5_GIGMA</name>
<proteinExistence type="predicted"/>
<dbReference type="OrthoDB" id="2402705at2759"/>
<organism evidence="1 2">
    <name type="scientific">Gigaspora margarita</name>
    <dbReference type="NCBI Taxonomy" id="4874"/>
    <lineage>
        <taxon>Eukaryota</taxon>
        <taxon>Fungi</taxon>
        <taxon>Fungi incertae sedis</taxon>
        <taxon>Mucoromycota</taxon>
        <taxon>Glomeromycotina</taxon>
        <taxon>Glomeromycetes</taxon>
        <taxon>Diversisporales</taxon>
        <taxon>Gigasporaceae</taxon>
        <taxon>Gigaspora</taxon>
    </lineage>
</organism>
<dbReference type="Proteomes" id="UP000439903">
    <property type="component" value="Unassembled WGS sequence"/>
</dbReference>
<evidence type="ECO:0000313" key="2">
    <source>
        <dbReference type="Proteomes" id="UP000439903"/>
    </source>
</evidence>
<dbReference type="AlphaFoldDB" id="A0A8H3XLT5"/>
<accession>A0A8H3XLT5</accession>
<dbReference type="EMBL" id="WTPW01000853">
    <property type="protein sequence ID" value="KAF0474620.1"/>
    <property type="molecule type" value="Genomic_DNA"/>
</dbReference>
<gene>
    <name evidence="1" type="ORF">F8M41_024722</name>
</gene>
<protein>
    <submittedName>
        <fullName evidence="1">Protein far1-related sequence 5-like</fullName>
    </submittedName>
</protein>
<sequence length="101" mass="11486">MFSETASEDDSFFEYPNDTLVSICTDNDEELVCNNDTQFDKNILGSEFKDYTSNLPLITTPIAIEVGTRTSVKYLQIAPVEKEFLSATWEEDIMSGFQDQH</sequence>
<evidence type="ECO:0000313" key="1">
    <source>
        <dbReference type="EMBL" id="KAF0474620.1"/>
    </source>
</evidence>
<comment type="caution">
    <text evidence="1">The sequence shown here is derived from an EMBL/GenBank/DDBJ whole genome shotgun (WGS) entry which is preliminary data.</text>
</comment>
<reference evidence="1 2" key="1">
    <citation type="journal article" date="2019" name="Environ. Microbiol.">
        <title>At the nexus of three kingdoms: the genome of the mycorrhizal fungus Gigaspora margarita provides insights into plant, endobacterial and fungal interactions.</title>
        <authorList>
            <person name="Venice F."/>
            <person name="Ghignone S."/>
            <person name="Salvioli di Fossalunga A."/>
            <person name="Amselem J."/>
            <person name="Novero M."/>
            <person name="Xianan X."/>
            <person name="Sedzielewska Toro K."/>
            <person name="Morin E."/>
            <person name="Lipzen A."/>
            <person name="Grigoriev I.V."/>
            <person name="Henrissat B."/>
            <person name="Martin F.M."/>
            <person name="Bonfante P."/>
        </authorList>
    </citation>
    <scope>NUCLEOTIDE SEQUENCE [LARGE SCALE GENOMIC DNA]</scope>
    <source>
        <strain evidence="1 2">BEG34</strain>
    </source>
</reference>
<keyword evidence="2" id="KW-1185">Reference proteome</keyword>